<evidence type="ECO:0000313" key="3">
    <source>
        <dbReference type="EMBL" id="DAD67643.1"/>
    </source>
</evidence>
<sequence length="456" mass="53803">MELFKHQQEALEQTKDLNRVAYYLDMGLGKTFVGAEKMKVMNSPVNLIVCQKSKIQDWIDHFNEHYAVEERSAFQKDLIFDLTNKKEFERFINEAEQATTDNWIQDELTGEYYSEPCLYPFNVLGVINYELAWRRKDLLNLHDFTLMLDESSLIQNQGAKQSKFILKLNPDNVILLSGTPTAGKYENLWSQIHLLGWKISEDVYNRQYVNWTKIDMGGFIHKIVDKENPYKNVDRLKSKLREHGAVFMKTEECFDLPEQTFIKQFVPASKEYWKFMKDCIITIDDKELVGDTTLTKRLYARQLCGQYSEYKLQAFRELVESTQDRLIVFYNFTAEYLAMVQIAEELGRPQSIVNGQQKQLLNYEQCDNSITFIQYQAGAMGLNLQKANKIIYFTLTDKSELYEQSKKRIHRIGQEKPCFYYMLMCKGSVEEAVLQTLEMRKDFTDELFNEYERMEK</sequence>
<evidence type="ECO:0000259" key="2">
    <source>
        <dbReference type="Pfam" id="PF00271"/>
    </source>
</evidence>
<dbReference type="EMBL" id="BK014682">
    <property type="protein sequence ID" value="DAD67643.1"/>
    <property type="molecule type" value="Genomic_DNA"/>
</dbReference>
<protein>
    <submittedName>
        <fullName evidence="3">Chromatin remodeling complex ATPase</fullName>
    </submittedName>
</protein>
<dbReference type="Gene3D" id="3.40.50.300">
    <property type="entry name" value="P-loop containing nucleotide triphosphate hydrolases"/>
    <property type="match status" value="2"/>
</dbReference>
<reference evidence="3" key="1">
    <citation type="journal article" date="2021" name="Proc. Natl. Acad. Sci. U.S.A.">
        <title>A Catalog of Tens of Thousands of Viruses from Human Metagenomes Reveals Hidden Associations with Chronic Diseases.</title>
        <authorList>
            <person name="Tisza M.J."/>
            <person name="Buck C.B."/>
        </authorList>
    </citation>
    <scope>NUCLEOTIDE SEQUENCE</scope>
    <source>
        <strain evidence="3">CtYKh4</strain>
    </source>
</reference>
<evidence type="ECO:0000259" key="1">
    <source>
        <dbReference type="Pfam" id="PF00176"/>
    </source>
</evidence>
<name>A0A8S5LCP8_9CAUD</name>
<proteinExistence type="predicted"/>
<feature type="domain" description="SNF2 N-terminal" evidence="1">
    <location>
        <begin position="25"/>
        <end position="286"/>
    </location>
</feature>
<dbReference type="InterPro" id="IPR001650">
    <property type="entry name" value="Helicase_C-like"/>
</dbReference>
<dbReference type="InterPro" id="IPR000330">
    <property type="entry name" value="SNF2_N"/>
</dbReference>
<organism evidence="3">
    <name type="scientific">Siphoviridae sp. ctYKh4</name>
    <dbReference type="NCBI Taxonomy" id="2823586"/>
    <lineage>
        <taxon>Viruses</taxon>
        <taxon>Duplodnaviria</taxon>
        <taxon>Heunggongvirae</taxon>
        <taxon>Uroviricota</taxon>
        <taxon>Caudoviricetes</taxon>
    </lineage>
</organism>
<dbReference type="Pfam" id="PF00271">
    <property type="entry name" value="Helicase_C"/>
    <property type="match status" value="1"/>
</dbReference>
<dbReference type="InterPro" id="IPR027417">
    <property type="entry name" value="P-loop_NTPase"/>
</dbReference>
<dbReference type="PANTHER" id="PTHR10799">
    <property type="entry name" value="SNF2/RAD54 HELICASE FAMILY"/>
    <property type="match status" value="1"/>
</dbReference>
<dbReference type="SUPFAM" id="SSF52540">
    <property type="entry name" value="P-loop containing nucleoside triphosphate hydrolases"/>
    <property type="match status" value="2"/>
</dbReference>
<accession>A0A8S5LCP8</accession>
<dbReference type="Pfam" id="PF00176">
    <property type="entry name" value="SNF2-rel_dom"/>
    <property type="match status" value="1"/>
</dbReference>
<feature type="domain" description="Helicase C-terminal" evidence="2">
    <location>
        <begin position="311"/>
        <end position="413"/>
    </location>
</feature>
<dbReference type="GO" id="GO:0005524">
    <property type="term" value="F:ATP binding"/>
    <property type="evidence" value="ECO:0007669"/>
    <property type="project" value="InterPro"/>
</dbReference>